<dbReference type="Proteomes" id="UP000886998">
    <property type="component" value="Unassembled WGS sequence"/>
</dbReference>
<evidence type="ECO:0000256" key="1">
    <source>
        <dbReference type="SAM" id="MobiDB-lite"/>
    </source>
</evidence>
<reference evidence="2" key="1">
    <citation type="submission" date="2020-08" db="EMBL/GenBank/DDBJ databases">
        <title>Multicomponent nature underlies the extraordinary mechanical properties of spider dragline silk.</title>
        <authorList>
            <person name="Kono N."/>
            <person name="Nakamura H."/>
            <person name="Mori M."/>
            <person name="Yoshida Y."/>
            <person name="Ohtoshi R."/>
            <person name="Malay A.D."/>
            <person name="Moran D.A.P."/>
            <person name="Tomita M."/>
            <person name="Numata K."/>
            <person name="Arakawa K."/>
        </authorList>
    </citation>
    <scope>NUCLEOTIDE SEQUENCE</scope>
</reference>
<sequence length="83" mass="9542">MHTPNENQFQPPFLTIPNNPNNSSGSKGNERSINPFPINTHPTPYLFLVEHRFISKRFDIEMLRERDSSKCFPACQANPLPCN</sequence>
<keyword evidence="3" id="KW-1185">Reference proteome</keyword>
<organism evidence="2 3">
    <name type="scientific">Trichonephila inaurata madagascariensis</name>
    <dbReference type="NCBI Taxonomy" id="2747483"/>
    <lineage>
        <taxon>Eukaryota</taxon>
        <taxon>Metazoa</taxon>
        <taxon>Ecdysozoa</taxon>
        <taxon>Arthropoda</taxon>
        <taxon>Chelicerata</taxon>
        <taxon>Arachnida</taxon>
        <taxon>Araneae</taxon>
        <taxon>Araneomorphae</taxon>
        <taxon>Entelegynae</taxon>
        <taxon>Araneoidea</taxon>
        <taxon>Nephilidae</taxon>
        <taxon>Trichonephila</taxon>
        <taxon>Trichonephila inaurata</taxon>
    </lineage>
</organism>
<comment type="caution">
    <text evidence="2">The sequence shown here is derived from an EMBL/GenBank/DDBJ whole genome shotgun (WGS) entry which is preliminary data.</text>
</comment>
<evidence type="ECO:0000313" key="3">
    <source>
        <dbReference type="Proteomes" id="UP000886998"/>
    </source>
</evidence>
<dbReference type="AlphaFoldDB" id="A0A8X6YG92"/>
<name>A0A8X6YG92_9ARAC</name>
<gene>
    <name evidence="2" type="ORF">TNIN_317021</name>
</gene>
<feature type="region of interest" description="Disordered" evidence="1">
    <location>
        <begin position="1"/>
        <end position="36"/>
    </location>
</feature>
<dbReference type="EMBL" id="BMAV01018162">
    <property type="protein sequence ID" value="GFY70305.1"/>
    <property type="molecule type" value="Genomic_DNA"/>
</dbReference>
<accession>A0A8X6YG92</accession>
<evidence type="ECO:0000313" key="2">
    <source>
        <dbReference type="EMBL" id="GFY70305.1"/>
    </source>
</evidence>
<proteinExistence type="predicted"/>
<feature type="compositionally biased region" description="Polar residues" evidence="1">
    <location>
        <begin position="1"/>
        <end position="10"/>
    </location>
</feature>
<feature type="compositionally biased region" description="Low complexity" evidence="1">
    <location>
        <begin position="17"/>
        <end position="27"/>
    </location>
</feature>
<protein>
    <submittedName>
        <fullName evidence="2">Uncharacterized protein</fullName>
    </submittedName>
</protein>